<sequence>MLLIDLFLAIYSVQMVCKEQLQKMFF</sequence>
<organism evidence="1">
    <name type="scientific">Hordeum vulgare subsp. vulgare</name>
    <name type="common">Domesticated barley</name>
    <dbReference type="NCBI Taxonomy" id="112509"/>
    <lineage>
        <taxon>Eukaryota</taxon>
        <taxon>Viridiplantae</taxon>
        <taxon>Streptophyta</taxon>
        <taxon>Embryophyta</taxon>
        <taxon>Tracheophyta</taxon>
        <taxon>Spermatophyta</taxon>
        <taxon>Magnoliopsida</taxon>
        <taxon>Liliopsida</taxon>
        <taxon>Poales</taxon>
        <taxon>Poaceae</taxon>
        <taxon>BOP clade</taxon>
        <taxon>Pooideae</taxon>
        <taxon>Triticodae</taxon>
        <taxon>Triticeae</taxon>
        <taxon>Hordeinae</taxon>
        <taxon>Hordeum</taxon>
    </lineage>
</organism>
<proteinExistence type="evidence at transcript level"/>
<accession>F2E5M3</accession>
<dbReference type="AlphaFoldDB" id="F2E5M3"/>
<name>F2E5M3_HORVV</name>
<protein>
    <submittedName>
        <fullName evidence="1">Predicted protein</fullName>
    </submittedName>
</protein>
<evidence type="ECO:0000313" key="1">
    <source>
        <dbReference type="EMBL" id="BAK02645.1"/>
    </source>
</evidence>
<reference evidence="1" key="1">
    <citation type="journal article" date="2011" name="Plant Physiol.">
        <title>Comprehensive sequence analysis of 24,783 barley full-length cDNAs derived from 12 clone libraries.</title>
        <authorList>
            <person name="Matsumoto T."/>
            <person name="Tanaka T."/>
            <person name="Sakai H."/>
            <person name="Amano N."/>
            <person name="Kanamori H."/>
            <person name="Kurita K."/>
            <person name="Kikuta A."/>
            <person name="Kamiya K."/>
            <person name="Yamamoto M."/>
            <person name="Ikawa H."/>
            <person name="Fujii N."/>
            <person name="Hori K."/>
            <person name="Itoh T."/>
            <person name="Sato K."/>
        </authorList>
    </citation>
    <scope>NUCLEOTIDE SEQUENCE</scope>
</reference>
<dbReference type="EMBL" id="AK371447">
    <property type="protein sequence ID" value="BAK02645.1"/>
    <property type="molecule type" value="mRNA"/>
</dbReference>